<dbReference type="PANTHER" id="PTHR30419:SF8">
    <property type="entry name" value="NITROGEN ASSIMILATION TRANSCRIPTIONAL ACTIVATOR-RELATED"/>
    <property type="match status" value="1"/>
</dbReference>
<dbReference type="InterPro" id="IPR036388">
    <property type="entry name" value="WH-like_DNA-bd_sf"/>
</dbReference>
<dbReference type="FunFam" id="1.10.10.10:FF:000001">
    <property type="entry name" value="LysR family transcriptional regulator"/>
    <property type="match status" value="1"/>
</dbReference>
<dbReference type="Proteomes" id="UP000698173">
    <property type="component" value="Unassembled WGS sequence"/>
</dbReference>
<dbReference type="PANTHER" id="PTHR30419">
    <property type="entry name" value="HTH-TYPE TRANSCRIPTIONAL REGULATOR YBHD"/>
    <property type="match status" value="1"/>
</dbReference>
<dbReference type="Gene3D" id="3.40.190.290">
    <property type="match status" value="1"/>
</dbReference>
<evidence type="ECO:0000256" key="2">
    <source>
        <dbReference type="ARBA" id="ARBA00023015"/>
    </source>
</evidence>
<proteinExistence type="inferred from homology"/>
<dbReference type="GO" id="GO:0003700">
    <property type="term" value="F:DNA-binding transcription factor activity"/>
    <property type="evidence" value="ECO:0007669"/>
    <property type="project" value="InterPro"/>
</dbReference>
<dbReference type="CDD" id="cd05466">
    <property type="entry name" value="PBP2_LTTR_substrate"/>
    <property type="match status" value="1"/>
</dbReference>
<comment type="similarity">
    <text evidence="1">Belongs to the LysR transcriptional regulatory family.</text>
</comment>
<dbReference type="Pfam" id="PF00126">
    <property type="entry name" value="HTH_1"/>
    <property type="match status" value="1"/>
</dbReference>
<keyword evidence="3" id="KW-0238">DNA-binding</keyword>
<dbReference type="InterPro" id="IPR005119">
    <property type="entry name" value="LysR_subst-bd"/>
</dbReference>
<dbReference type="Gene3D" id="1.10.10.10">
    <property type="entry name" value="Winged helix-like DNA-binding domain superfamily/Winged helix DNA-binding domain"/>
    <property type="match status" value="1"/>
</dbReference>
<evidence type="ECO:0000256" key="1">
    <source>
        <dbReference type="ARBA" id="ARBA00009437"/>
    </source>
</evidence>
<dbReference type="AlphaFoldDB" id="A0A921G382"/>
<dbReference type="SUPFAM" id="SSF53850">
    <property type="entry name" value="Periplasmic binding protein-like II"/>
    <property type="match status" value="1"/>
</dbReference>
<dbReference type="InterPro" id="IPR050950">
    <property type="entry name" value="HTH-type_LysR_regulators"/>
</dbReference>
<organism evidence="6 7">
    <name type="scientific">Sporosarcina psychrophila</name>
    <name type="common">Bacillus psychrophilus</name>
    <dbReference type="NCBI Taxonomy" id="1476"/>
    <lineage>
        <taxon>Bacteria</taxon>
        <taxon>Bacillati</taxon>
        <taxon>Bacillota</taxon>
        <taxon>Bacilli</taxon>
        <taxon>Bacillales</taxon>
        <taxon>Caryophanaceae</taxon>
        <taxon>Sporosarcina</taxon>
    </lineage>
</organism>
<keyword evidence="4" id="KW-0804">Transcription</keyword>
<keyword evidence="2" id="KW-0805">Transcription regulation</keyword>
<dbReference type="Pfam" id="PF03466">
    <property type="entry name" value="LysR_substrate"/>
    <property type="match status" value="1"/>
</dbReference>
<dbReference type="InterPro" id="IPR036390">
    <property type="entry name" value="WH_DNA-bd_sf"/>
</dbReference>
<name>A0A921G382_SPOPS</name>
<evidence type="ECO:0000256" key="4">
    <source>
        <dbReference type="ARBA" id="ARBA00023163"/>
    </source>
</evidence>
<protein>
    <submittedName>
        <fullName evidence="6">LysR family transcriptional regulator</fullName>
    </submittedName>
</protein>
<dbReference type="PROSITE" id="PS50931">
    <property type="entry name" value="HTH_LYSR"/>
    <property type="match status" value="1"/>
</dbReference>
<gene>
    <name evidence="6" type="ORF">K8V56_19940</name>
</gene>
<accession>A0A921G382</accession>
<evidence type="ECO:0000256" key="3">
    <source>
        <dbReference type="ARBA" id="ARBA00023125"/>
    </source>
</evidence>
<dbReference type="EMBL" id="DYWT01000301">
    <property type="protein sequence ID" value="HJF34039.1"/>
    <property type="molecule type" value="Genomic_DNA"/>
</dbReference>
<reference evidence="6" key="2">
    <citation type="submission" date="2021-09" db="EMBL/GenBank/DDBJ databases">
        <authorList>
            <person name="Gilroy R."/>
        </authorList>
    </citation>
    <scope>NUCLEOTIDE SEQUENCE</scope>
    <source>
        <strain evidence="6">CHK171-7178</strain>
    </source>
</reference>
<evidence type="ECO:0000313" key="6">
    <source>
        <dbReference type="EMBL" id="HJF34039.1"/>
    </source>
</evidence>
<dbReference type="SUPFAM" id="SSF46785">
    <property type="entry name" value="Winged helix' DNA-binding domain"/>
    <property type="match status" value="1"/>
</dbReference>
<comment type="caution">
    <text evidence="6">The sequence shown here is derived from an EMBL/GenBank/DDBJ whole genome shotgun (WGS) entry which is preliminary data.</text>
</comment>
<feature type="domain" description="HTH lysR-type" evidence="5">
    <location>
        <begin position="1"/>
        <end position="58"/>
    </location>
</feature>
<dbReference type="GO" id="GO:0005829">
    <property type="term" value="C:cytosol"/>
    <property type="evidence" value="ECO:0007669"/>
    <property type="project" value="TreeGrafter"/>
</dbReference>
<dbReference type="PRINTS" id="PR00039">
    <property type="entry name" value="HTHLYSR"/>
</dbReference>
<dbReference type="GO" id="GO:0003677">
    <property type="term" value="F:DNA binding"/>
    <property type="evidence" value="ECO:0007669"/>
    <property type="project" value="UniProtKB-KW"/>
</dbReference>
<sequence length="293" mass="33166">MEIRVLRYFIAVANERNISKAAESLHLTQPTLSRQLKELEERLETTLFIRGNREILLTESGHYLLQKAKEIIDLVDRAEYNLSEASKDIQGQIAIGCGETEGMRIIAKAFNKLQTKYPNIIFHLYSGNADDVSERLENGLLDFGLLIDPTDKNQYDFIKLPYQDRWGILMRRDSPLAHKDVIYPSDIVDQPLLVSRQSIVDNQLSGWLGRSINQNPIVATYNLIFNAAIMVEEGLGYALCLDQLIDTSSNQTLQFVPLAPPLKANLNLVWKKNQALSPASQAFLKGLRHDLTT</sequence>
<evidence type="ECO:0000259" key="5">
    <source>
        <dbReference type="PROSITE" id="PS50931"/>
    </source>
</evidence>
<evidence type="ECO:0000313" key="7">
    <source>
        <dbReference type="Proteomes" id="UP000698173"/>
    </source>
</evidence>
<reference evidence="6" key="1">
    <citation type="journal article" date="2021" name="PeerJ">
        <title>Extensive microbial diversity within the chicken gut microbiome revealed by metagenomics and culture.</title>
        <authorList>
            <person name="Gilroy R."/>
            <person name="Ravi A."/>
            <person name="Getino M."/>
            <person name="Pursley I."/>
            <person name="Horton D.L."/>
            <person name="Alikhan N.F."/>
            <person name="Baker D."/>
            <person name="Gharbi K."/>
            <person name="Hall N."/>
            <person name="Watson M."/>
            <person name="Adriaenssens E.M."/>
            <person name="Foster-Nyarko E."/>
            <person name="Jarju S."/>
            <person name="Secka A."/>
            <person name="Antonio M."/>
            <person name="Oren A."/>
            <person name="Chaudhuri R.R."/>
            <person name="La Ragione R."/>
            <person name="Hildebrand F."/>
            <person name="Pallen M.J."/>
        </authorList>
    </citation>
    <scope>NUCLEOTIDE SEQUENCE</scope>
    <source>
        <strain evidence="6">CHK171-7178</strain>
    </source>
</reference>
<dbReference type="InterPro" id="IPR000847">
    <property type="entry name" value="LysR_HTH_N"/>
</dbReference>